<proteinExistence type="predicted"/>
<dbReference type="STRING" id="1117702.AQZ52_08680"/>
<evidence type="ECO:0000256" key="3">
    <source>
        <dbReference type="ARBA" id="ARBA00023002"/>
    </source>
</evidence>
<comment type="caution">
    <text evidence="6">The sequence shown here is derived from an EMBL/GenBank/DDBJ whole genome shotgun (WGS) entry which is preliminary data.</text>
</comment>
<name>A0A117UW16_9SPHN</name>
<keyword evidence="7" id="KW-1185">Reference proteome</keyword>
<keyword evidence="3" id="KW-0560">Oxidoreductase</keyword>
<gene>
    <name evidence="6" type="ORF">AQZ52_08680</name>
</gene>
<dbReference type="EMBL" id="LLZS01000006">
    <property type="protein sequence ID" value="KUR71875.1"/>
    <property type="molecule type" value="Genomic_DNA"/>
</dbReference>
<dbReference type="OrthoDB" id="9777740at2"/>
<evidence type="ECO:0000256" key="4">
    <source>
        <dbReference type="ARBA" id="ARBA00023004"/>
    </source>
</evidence>
<dbReference type="GO" id="GO:0016491">
    <property type="term" value="F:oxidoreductase activity"/>
    <property type="evidence" value="ECO:0007669"/>
    <property type="project" value="UniProtKB-KW"/>
</dbReference>
<dbReference type="InterPro" id="IPR039650">
    <property type="entry name" value="HdrA-like"/>
</dbReference>
<dbReference type="PANTHER" id="PTHR43498:SF1">
    <property type="entry name" value="COB--COM HETERODISULFIDE REDUCTASE IRON-SULFUR SUBUNIT A"/>
    <property type="match status" value="1"/>
</dbReference>
<keyword evidence="1" id="KW-0004">4Fe-4S</keyword>
<dbReference type="GO" id="GO:0046872">
    <property type="term" value="F:metal ion binding"/>
    <property type="evidence" value="ECO:0007669"/>
    <property type="project" value="UniProtKB-KW"/>
</dbReference>
<dbReference type="SUPFAM" id="SSF51905">
    <property type="entry name" value="FAD/NAD(P)-binding domain"/>
    <property type="match status" value="1"/>
</dbReference>
<dbReference type="AlphaFoldDB" id="A0A117UW16"/>
<protein>
    <recommendedName>
        <fullName evidence="8">FAD-dependent oxidoreductase</fullName>
    </recommendedName>
</protein>
<evidence type="ECO:0000256" key="5">
    <source>
        <dbReference type="ARBA" id="ARBA00023014"/>
    </source>
</evidence>
<dbReference type="Proteomes" id="UP000058012">
    <property type="component" value="Unassembled WGS sequence"/>
</dbReference>
<organism evidence="6 7">
    <name type="scientific">Novosphingobium fuchskuhlense</name>
    <dbReference type="NCBI Taxonomy" id="1117702"/>
    <lineage>
        <taxon>Bacteria</taxon>
        <taxon>Pseudomonadati</taxon>
        <taxon>Pseudomonadota</taxon>
        <taxon>Alphaproteobacteria</taxon>
        <taxon>Sphingomonadales</taxon>
        <taxon>Sphingomonadaceae</taxon>
        <taxon>Novosphingobium</taxon>
    </lineage>
</organism>
<dbReference type="Pfam" id="PF12831">
    <property type="entry name" value="FAD_oxidored"/>
    <property type="match status" value="1"/>
</dbReference>
<evidence type="ECO:0000256" key="1">
    <source>
        <dbReference type="ARBA" id="ARBA00022485"/>
    </source>
</evidence>
<sequence>MQRQLETDVLVIGGGTAGFGAALGAARAGAKVRVIEGTSKVGGVMAFCPGMPWGGGYPTGRSIGGVFGELTDQLLSMEPPMAEVRPSTLENFGYEVIYDHEAAVFAMFQMLEDAGVEVHLNTFAGAPVLEHGRIARVECTDRTGPLVIAAGMVIDASGDGDTSARAGVPFMVGDGRGNMMGVTLSFSMVGADWARVFAKGDPYFEAEAAAGIAAGLLHPDLAKLYLMKGFHRDTVFCNSVHIRGVDGTDPQAVARATQEGRRRCHQLARFLVGHVPGFEAARMSGLGPTVGVRETRKLEAVHRILAQDLRAGAKPADGIVACDNPIDDVMRGDADMTHDAIVAKGDYYTIPFRAMVPAGVENLLFAGRLVCADPAAFASVRGMPQCMAMGQAAGTAAALALTDGMPVQALDPARVVAALTAQGMRGIGGDALKRHAEALVAA</sequence>
<evidence type="ECO:0000313" key="6">
    <source>
        <dbReference type="EMBL" id="KUR71875.1"/>
    </source>
</evidence>
<keyword evidence="5" id="KW-0411">Iron-sulfur</keyword>
<dbReference type="Gene3D" id="3.50.50.60">
    <property type="entry name" value="FAD/NAD(P)-binding domain"/>
    <property type="match status" value="1"/>
</dbReference>
<evidence type="ECO:0008006" key="8">
    <source>
        <dbReference type="Google" id="ProtNLM"/>
    </source>
</evidence>
<dbReference type="PANTHER" id="PTHR43498">
    <property type="entry name" value="FERREDOXIN:COB-COM HETERODISULFIDE REDUCTASE SUBUNIT A"/>
    <property type="match status" value="1"/>
</dbReference>
<keyword evidence="2" id="KW-0479">Metal-binding</keyword>
<dbReference type="GO" id="GO:0051539">
    <property type="term" value="F:4 iron, 4 sulfur cluster binding"/>
    <property type="evidence" value="ECO:0007669"/>
    <property type="project" value="UniProtKB-KW"/>
</dbReference>
<keyword evidence="4" id="KW-0408">Iron</keyword>
<evidence type="ECO:0000256" key="2">
    <source>
        <dbReference type="ARBA" id="ARBA00022723"/>
    </source>
</evidence>
<reference evidence="6 7" key="1">
    <citation type="submission" date="2015-10" db="EMBL/GenBank/DDBJ databases">
        <title>Draft genome sequence of Novosphingobium fuchskuhlense DSM 25065 isolated from a surface water sample of the southwest basin of Lake Grosse Fuchskuhle.</title>
        <authorList>
            <person name="Ruckert C."/>
            <person name="Winkler A."/>
            <person name="Glaeser J."/>
            <person name="Grossart H.-P."/>
            <person name="Kalinowski J."/>
            <person name="Glaeser S."/>
        </authorList>
    </citation>
    <scope>NUCLEOTIDE SEQUENCE [LARGE SCALE GENOMIC DNA]</scope>
    <source>
        <strain evidence="6 7">FNE08-7</strain>
    </source>
</reference>
<dbReference type="InterPro" id="IPR036188">
    <property type="entry name" value="FAD/NAD-bd_sf"/>
</dbReference>
<evidence type="ECO:0000313" key="7">
    <source>
        <dbReference type="Proteomes" id="UP000058012"/>
    </source>
</evidence>
<accession>A0A117UW16</accession>